<evidence type="ECO:0000256" key="1">
    <source>
        <dbReference type="SAM" id="MobiDB-lite"/>
    </source>
</evidence>
<evidence type="ECO:0000313" key="2">
    <source>
        <dbReference type="EMBL" id="STZ57013.1"/>
    </source>
</evidence>
<gene>
    <name evidence="2" type="ORF">NCTC10821_00510</name>
</gene>
<protein>
    <submittedName>
        <fullName evidence="2">Uncharacterized protein</fullName>
    </submittedName>
</protein>
<feature type="compositionally biased region" description="Low complexity" evidence="1">
    <location>
        <begin position="77"/>
        <end position="89"/>
    </location>
</feature>
<keyword evidence="3" id="KW-1185">Reference proteome</keyword>
<evidence type="ECO:0000313" key="3">
    <source>
        <dbReference type="Proteomes" id="UP000254978"/>
    </source>
</evidence>
<reference evidence="2 3" key="1">
    <citation type="submission" date="2018-06" db="EMBL/GenBank/DDBJ databases">
        <authorList>
            <consortium name="Pathogen Informatics"/>
            <person name="Doyle S."/>
        </authorList>
    </citation>
    <scope>NUCLEOTIDE SEQUENCE [LARGE SCALE GENOMIC DNA]</scope>
    <source>
        <strain evidence="2 3">NCTC10821</strain>
    </source>
</reference>
<dbReference type="AlphaFoldDB" id="A0A378TAX7"/>
<dbReference type="Proteomes" id="UP000254978">
    <property type="component" value="Unassembled WGS sequence"/>
</dbReference>
<dbReference type="OrthoDB" id="4571489at2"/>
<name>A0A378TAX7_9MYCO</name>
<organism evidence="2 3">
    <name type="scientific">Mycolicibacterium tokaiense</name>
    <dbReference type="NCBI Taxonomy" id="39695"/>
    <lineage>
        <taxon>Bacteria</taxon>
        <taxon>Bacillati</taxon>
        <taxon>Actinomycetota</taxon>
        <taxon>Actinomycetes</taxon>
        <taxon>Mycobacteriales</taxon>
        <taxon>Mycobacteriaceae</taxon>
        <taxon>Mycolicibacterium</taxon>
    </lineage>
</organism>
<dbReference type="RefSeq" id="WP_115277401.1">
    <property type="nucleotide sequence ID" value="NZ_AP022600.1"/>
</dbReference>
<feature type="region of interest" description="Disordered" evidence="1">
    <location>
        <begin position="69"/>
        <end position="97"/>
    </location>
</feature>
<sequence>MTVQTISLKEYAAALLGPGPDGTADSVKDHKIQWLTKRLRGEAKPHLPGNKAGRQWRATEDDVEKAIELLRPPSAGVPRVPSTSSMTPTSRRRLGLL</sequence>
<dbReference type="EMBL" id="UGQT01000001">
    <property type="protein sequence ID" value="STZ57013.1"/>
    <property type="molecule type" value="Genomic_DNA"/>
</dbReference>
<accession>A0A378TAX7</accession>
<proteinExistence type="predicted"/>